<dbReference type="PANTHER" id="PTHR16515">
    <property type="entry name" value="PR DOMAIN ZINC FINGER PROTEIN"/>
    <property type="match status" value="1"/>
</dbReference>
<accession>F6Q038</accession>
<dbReference type="PROSITE" id="PS00028">
    <property type="entry name" value="ZINC_FINGER_C2H2_1"/>
    <property type="match status" value="4"/>
</dbReference>
<keyword evidence="14" id="KW-0804">Transcription</keyword>
<dbReference type="eggNOG" id="KOG1721">
    <property type="taxonomic scope" value="Eukaryota"/>
</dbReference>
<dbReference type="InterPro" id="IPR046341">
    <property type="entry name" value="SET_dom_sf"/>
</dbReference>
<comment type="subcellular location">
    <subcellularLocation>
        <location evidence="2">Chromosome</location>
    </subcellularLocation>
    <subcellularLocation>
        <location evidence="1">Nucleus</location>
    </subcellularLocation>
</comment>
<feature type="region of interest" description="Disordered" evidence="17">
    <location>
        <begin position="277"/>
        <end position="310"/>
    </location>
</feature>
<dbReference type="Gene3D" id="3.30.160.60">
    <property type="entry name" value="Classic Zinc Finger"/>
    <property type="match status" value="4"/>
</dbReference>
<evidence type="ECO:0000256" key="12">
    <source>
        <dbReference type="ARBA" id="ARBA00023015"/>
    </source>
</evidence>
<dbReference type="InterPro" id="IPR013087">
    <property type="entry name" value="Znf_C2H2_type"/>
</dbReference>
<evidence type="ECO:0000256" key="8">
    <source>
        <dbReference type="ARBA" id="ARBA00022737"/>
    </source>
</evidence>
<dbReference type="InterPro" id="IPR036236">
    <property type="entry name" value="Znf_C2H2_sf"/>
</dbReference>
<dbReference type="OMA" id="KRTWQRE"/>
<dbReference type="Proteomes" id="UP000002279">
    <property type="component" value="Chromosome X5"/>
</dbReference>
<keyword evidence="13" id="KW-0238">DNA-binding</keyword>
<dbReference type="GeneTree" id="ENSGT00940000158211"/>
<evidence type="ECO:0000259" key="18">
    <source>
        <dbReference type="PROSITE" id="PS50157"/>
    </source>
</evidence>
<protein>
    <recommendedName>
        <fullName evidence="22">PR/SET domain 7</fullName>
    </recommendedName>
</protein>
<evidence type="ECO:0000256" key="17">
    <source>
        <dbReference type="SAM" id="MobiDB-lite"/>
    </source>
</evidence>
<evidence type="ECO:0000256" key="1">
    <source>
        <dbReference type="ARBA" id="ARBA00004123"/>
    </source>
</evidence>
<dbReference type="OrthoDB" id="9439903at2759"/>
<feature type="region of interest" description="Disordered" evidence="17">
    <location>
        <begin position="1"/>
        <end position="89"/>
    </location>
</feature>
<dbReference type="KEGG" id="oaa:114807912"/>
<dbReference type="Pfam" id="PF21549">
    <property type="entry name" value="PRDM2_PR"/>
    <property type="match status" value="1"/>
</dbReference>
<dbReference type="InterPro" id="IPR050331">
    <property type="entry name" value="Zinc_finger"/>
</dbReference>
<keyword evidence="10" id="KW-0862">Zinc</keyword>
<dbReference type="InterPro" id="IPR001214">
    <property type="entry name" value="SET_dom"/>
</dbReference>
<dbReference type="GO" id="GO:0032259">
    <property type="term" value="P:methylation"/>
    <property type="evidence" value="ECO:0007669"/>
    <property type="project" value="UniProtKB-KW"/>
</dbReference>
<dbReference type="PANTHER" id="PTHR16515:SF57">
    <property type="entry name" value="ZINC FINGER PROTEIN 154-LIKE"/>
    <property type="match status" value="1"/>
</dbReference>
<evidence type="ECO:0000256" key="9">
    <source>
        <dbReference type="ARBA" id="ARBA00022771"/>
    </source>
</evidence>
<keyword evidence="3" id="KW-0158">Chromosome</keyword>
<dbReference type="GO" id="GO:0003677">
    <property type="term" value="F:DNA binding"/>
    <property type="evidence" value="ECO:0007669"/>
    <property type="project" value="UniProtKB-KW"/>
</dbReference>
<dbReference type="FunFam" id="3.30.160.60:FF:000616">
    <property type="entry name" value="PR domain zinc finger protein 13"/>
    <property type="match status" value="1"/>
</dbReference>
<dbReference type="FunFam" id="2.170.270.10:FF:000031">
    <property type="entry name" value="probable histone-lysine N-methyltransferase PRDM7"/>
    <property type="match status" value="1"/>
</dbReference>
<keyword evidence="6" id="KW-0949">S-adenosyl-L-methionine</keyword>
<sequence>MYGEQVPAPMDSRRGRRLKGLSRGNRAEKTKKMLQNKAEARRNSVMDSQNPERREFPEDLQRGSTRNRSDAQRSRRKGRIGKKPQVRDFNLRKQKRKIYNENYRPEDDDYLFCEICQTFFLEKCVLHGPPVFVQDLPVEKWRPNRSTITLPPGMQIKVSGIPNAGLGVWNQATSLPRGLHFGPYMGIRTKNEKESHSGYSWMIVRGKNYEYLDGKDKAFSNWMRYVNCARSEREQNLVAIQYQGEIYYRTCRVIPPGQELLVWYGLEYGRHLGILPNNNNPEPGNHRRPGNRGPKPHSSRGSSKPLSRRGVFKRRLRLKRHSADLRSTRKRYFTYNLRPRHQGTLARQDEQQCTNRGQVKQRGVRKSEQIERAKARVRKSERIERAKARVRKSERIDRAMARIKKSEQVERAMARIRKSEQIERAKGRVRKSERIERAKARVKKSERIERAKARVRKSERIEKAMARVRKSEQIERAKARVRTSERIERAMATVRKSERIERAKVTVKKSEQIERAMGRVRKSERIERAKDMGRKKALGGLPRPCRGGLSDETQQRKGGGHEQLGQKPGPSEARAGPAEGSATPRRHCCDVCRKAFKRLSHLRQHKRIHTGEKPLVCKVCRRTFSDPSNLNRHSRIHTGLRPYVCKLCRKAFADPSNLKRHVFSHTGHKPFVCEKCGKGFNRCDNLKDHSAKHSEDNSTPKP</sequence>
<dbReference type="Bgee" id="ENSOANG00000005426">
    <property type="expression patterns" value="Expressed in testis"/>
</dbReference>
<evidence type="ECO:0000313" key="21">
    <source>
        <dbReference type="Proteomes" id="UP000002279"/>
    </source>
</evidence>
<dbReference type="Gene3D" id="2.170.270.10">
    <property type="entry name" value="SET domain"/>
    <property type="match status" value="1"/>
</dbReference>
<dbReference type="Pfam" id="PF00096">
    <property type="entry name" value="zf-C2H2"/>
    <property type="match status" value="3"/>
</dbReference>
<dbReference type="GO" id="GO:0010468">
    <property type="term" value="P:regulation of gene expression"/>
    <property type="evidence" value="ECO:0000318"/>
    <property type="project" value="GO_Central"/>
</dbReference>
<dbReference type="GO" id="GO:0005634">
    <property type="term" value="C:nucleus"/>
    <property type="evidence" value="ECO:0000318"/>
    <property type="project" value="GO_Central"/>
</dbReference>
<reference evidence="20" key="2">
    <citation type="submission" date="2025-08" db="UniProtKB">
        <authorList>
            <consortium name="Ensembl"/>
        </authorList>
    </citation>
    <scope>IDENTIFICATION</scope>
    <source>
        <strain evidence="20">Glennie</strain>
    </source>
</reference>
<evidence type="ECO:0000256" key="2">
    <source>
        <dbReference type="ARBA" id="ARBA00004286"/>
    </source>
</evidence>
<keyword evidence="15" id="KW-0539">Nucleus</keyword>
<evidence type="ECO:0000259" key="19">
    <source>
        <dbReference type="PROSITE" id="PS50280"/>
    </source>
</evidence>
<keyword evidence="5" id="KW-0808">Transferase</keyword>
<feature type="compositionally biased region" description="Basic and acidic residues" evidence="17">
    <location>
        <begin position="38"/>
        <end position="73"/>
    </location>
</feature>
<dbReference type="PROSITE" id="PS50280">
    <property type="entry name" value="SET"/>
    <property type="match status" value="1"/>
</dbReference>
<dbReference type="GO" id="GO:0005694">
    <property type="term" value="C:chromosome"/>
    <property type="evidence" value="ECO:0007669"/>
    <property type="project" value="UniProtKB-SubCell"/>
</dbReference>
<dbReference type="SUPFAM" id="SSF82199">
    <property type="entry name" value="SET domain"/>
    <property type="match status" value="1"/>
</dbReference>
<evidence type="ECO:0000256" key="11">
    <source>
        <dbReference type="ARBA" id="ARBA00022853"/>
    </source>
</evidence>
<feature type="domain" description="SET" evidence="19">
    <location>
        <begin position="152"/>
        <end position="265"/>
    </location>
</feature>
<name>F6Q038_ORNAN</name>
<evidence type="ECO:0000256" key="14">
    <source>
        <dbReference type="ARBA" id="ARBA00023163"/>
    </source>
</evidence>
<dbReference type="RefSeq" id="XP_028910581.1">
    <property type="nucleotide sequence ID" value="XM_029054748.2"/>
</dbReference>
<evidence type="ECO:0000256" key="6">
    <source>
        <dbReference type="ARBA" id="ARBA00022691"/>
    </source>
</evidence>
<feature type="domain" description="C2H2-type" evidence="18">
    <location>
        <begin position="615"/>
        <end position="642"/>
    </location>
</feature>
<dbReference type="HOGENOM" id="CLU_418323_0_0_1"/>
<dbReference type="GeneID" id="114807912"/>
<organism evidence="20 21">
    <name type="scientific">Ornithorhynchus anatinus</name>
    <name type="common">Duckbill platypus</name>
    <dbReference type="NCBI Taxonomy" id="9258"/>
    <lineage>
        <taxon>Eukaryota</taxon>
        <taxon>Metazoa</taxon>
        <taxon>Chordata</taxon>
        <taxon>Craniata</taxon>
        <taxon>Vertebrata</taxon>
        <taxon>Euteleostomi</taxon>
        <taxon>Mammalia</taxon>
        <taxon>Monotremata</taxon>
        <taxon>Ornithorhynchidae</taxon>
        <taxon>Ornithorhynchus</taxon>
    </lineage>
</organism>
<feature type="compositionally biased region" description="Basic and acidic residues" evidence="17">
    <location>
        <begin position="518"/>
        <end position="534"/>
    </location>
</feature>
<evidence type="ECO:0000256" key="15">
    <source>
        <dbReference type="ARBA" id="ARBA00023242"/>
    </source>
</evidence>
<reference evidence="20 21" key="1">
    <citation type="journal article" date="2008" name="Nature">
        <title>Genome analysis of the platypus reveals unique signatures of evolution.</title>
        <authorList>
            <person name="Warren W.C."/>
            <person name="Hillier L.W."/>
            <person name="Marshall Graves J.A."/>
            <person name="Birney E."/>
            <person name="Ponting C.P."/>
            <person name="Grutzner F."/>
            <person name="Belov K."/>
            <person name="Miller W."/>
            <person name="Clarke L."/>
            <person name="Chinwalla A.T."/>
            <person name="Yang S.P."/>
            <person name="Heger A."/>
            <person name="Locke D.P."/>
            <person name="Miethke P."/>
            <person name="Waters P.D."/>
            <person name="Veyrunes F."/>
            <person name="Fulton L."/>
            <person name="Fulton B."/>
            <person name="Graves T."/>
            <person name="Wallis J."/>
            <person name="Puente X.S."/>
            <person name="Lopez-Otin C."/>
            <person name="Ordonez G.R."/>
            <person name="Eichler E.E."/>
            <person name="Chen L."/>
            <person name="Cheng Z."/>
            <person name="Deakin J.E."/>
            <person name="Alsop A."/>
            <person name="Thompson K."/>
            <person name="Kirby P."/>
            <person name="Papenfuss A.T."/>
            <person name="Wakefield M.J."/>
            <person name="Olender T."/>
            <person name="Lancet D."/>
            <person name="Huttley G.A."/>
            <person name="Smit A.F."/>
            <person name="Pask A."/>
            <person name="Temple-Smith P."/>
            <person name="Batzer M.A."/>
            <person name="Walker J.A."/>
            <person name="Konkel M.K."/>
            <person name="Harris R.S."/>
            <person name="Whittington C.M."/>
            <person name="Wong E.S."/>
            <person name="Gemmell N.J."/>
            <person name="Buschiazzo E."/>
            <person name="Vargas Jentzsch I.M."/>
            <person name="Merkel A."/>
            <person name="Schmitz J."/>
            <person name="Zemann A."/>
            <person name="Churakov G."/>
            <person name="Kriegs J.O."/>
            <person name="Brosius J."/>
            <person name="Murchison E.P."/>
            <person name="Sachidanandam R."/>
            <person name="Smith C."/>
            <person name="Hannon G.J."/>
            <person name="Tsend-Ayush E."/>
            <person name="McMillan D."/>
            <person name="Attenborough R."/>
            <person name="Rens W."/>
            <person name="Ferguson-Smith M."/>
            <person name="Lefevre C.M."/>
            <person name="Sharp J.A."/>
            <person name="Nicholas K.R."/>
            <person name="Ray D.A."/>
            <person name="Kube M."/>
            <person name="Reinhardt R."/>
            <person name="Pringle T.H."/>
            <person name="Taylor J."/>
            <person name="Jones R.C."/>
            <person name="Nixon B."/>
            <person name="Dacheux J.L."/>
            <person name="Niwa H."/>
            <person name="Sekita Y."/>
            <person name="Huang X."/>
            <person name="Stark A."/>
            <person name="Kheradpour P."/>
            <person name="Kellis M."/>
            <person name="Flicek P."/>
            <person name="Chen Y."/>
            <person name="Webber C."/>
            <person name="Hardison R."/>
            <person name="Nelson J."/>
            <person name="Hallsworth-Pepin K."/>
            <person name="Delehaunty K."/>
            <person name="Markovic C."/>
            <person name="Minx P."/>
            <person name="Feng Y."/>
            <person name="Kremitzki C."/>
            <person name="Mitreva M."/>
            <person name="Glasscock J."/>
            <person name="Wylie T."/>
            <person name="Wohldmann P."/>
            <person name="Thiru P."/>
            <person name="Nhan M.N."/>
            <person name="Pohl C.S."/>
            <person name="Smith S.M."/>
            <person name="Hou S."/>
            <person name="Nefedov M."/>
            <person name="de Jong P.J."/>
            <person name="Renfree M.B."/>
            <person name="Mardis E.R."/>
            <person name="Wilson R.K."/>
        </authorList>
    </citation>
    <scope>NUCLEOTIDE SEQUENCE [LARGE SCALE GENOMIC DNA]</scope>
    <source>
        <strain evidence="20 21">Glennie</strain>
    </source>
</reference>
<feature type="domain" description="C2H2-type" evidence="18">
    <location>
        <begin position="671"/>
        <end position="698"/>
    </location>
</feature>
<dbReference type="InParanoid" id="F6Q038"/>
<dbReference type="FunFam" id="3.30.160.60:FF:000100">
    <property type="entry name" value="Zinc finger 45-like"/>
    <property type="match status" value="1"/>
</dbReference>
<dbReference type="CDD" id="cd19193">
    <property type="entry name" value="PR-SET_PRDM7_9"/>
    <property type="match status" value="1"/>
</dbReference>
<evidence type="ECO:0000256" key="4">
    <source>
        <dbReference type="ARBA" id="ARBA00022603"/>
    </source>
</evidence>
<dbReference type="PROSITE" id="PS50157">
    <property type="entry name" value="ZINC_FINGER_C2H2_2"/>
    <property type="match status" value="4"/>
</dbReference>
<dbReference type="SMART" id="SM00355">
    <property type="entry name" value="ZnF_C2H2"/>
    <property type="match status" value="4"/>
</dbReference>
<evidence type="ECO:0000256" key="3">
    <source>
        <dbReference type="ARBA" id="ARBA00022454"/>
    </source>
</evidence>
<keyword evidence="9 16" id="KW-0863">Zinc-finger</keyword>
<dbReference type="eggNOG" id="KOG2461">
    <property type="taxonomic scope" value="Eukaryota"/>
</dbReference>
<dbReference type="AlphaFoldDB" id="F6Q038"/>
<feature type="domain" description="C2H2-type" evidence="18">
    <location>
        <begin position="643"/>
        <end position="670"/>
    </location>
</feature>
<dbReference type="SUPFAM" id="SSF57667">
    <property type="entry name" value="beta-beta-alpha zinc fingers"/>
    <property type="match status" value="2"/>
</dbReference>
<dbReference type="Ensembl" id="ENSOANT00000008627.3">
    <property type="protein sequence ID" value="ENSOANP00000008625.3"/>
    <property type="gene ID" value="ENSOANG00000005426.3"/>
</dbReference>
<keyword evidence="7" id="KW-0479">Metal-binding</keyword>
<evidence type="ECO:0000313" key="20">
    <source>
        <dbReference type="Ensembl" id="ENSOANP00000008625.3"/>
    </source>
</evidence>
<feature type="region of interest" description="Disordered" evidence="17">
    <location>
        <begin position="518"/>
        <end position="585"/>
    </location>
</feature>
<proteinExistence type="predicted"/>
<keyword evidence="21" id="KW-1185">Reference proteome</keyword>
<evidence type="ECO:0008006" key="22">
    <source>
        <dbReference type="Google" id="ProtNLM"/>
    </source>
</evidence>
<dbReference type="STRING" id="9258.ENSOANP00000008625"/>
<dbReference type="FunFam" id="3.30.160.60:FF:000325">
    <property type="entry name" value="ZFP90 zinc finger protein"/>
    <property type="match status" value="1"/>
</dbReference>
<keyword evidence="8" id="KW-0677">Repeat</keyword>
<feature type="compositionally biased region" description="Basic residues" evidence="17">
    <location>
        <begin position="74"/>
        <end position="84"/>
    </location>
</feature>
<dbReference type="GO" id="GO:0042800">
    <property type="term" value="F:histone H3K4 methyltransferase activity"/>
    <property type="evidence" value="ECO:0007669"/>
    <property type="project" value="UniProtKB-ARBA"/>
</dbReference>
<evidence type="ECO:0000256" key="13">
    <source>
        <dbReference type="ARBA" id="ARBA00023125"/>
    </source>
</evidence>
<evidence type="ECO:0000256" key="10">
    <source>
        <dbReference type="ARBA" id="ARBA00022833"/>
    </source>
</evidence>
<dbReference type="GO" id="GO:0008270">
    <property type="term" value="F:zinc ion binding"/>
    <property type="evidence" value="ECO:0007669"/>
    <property type="project" value="UniProtKB-KW"/>
</dbReference>
<evidence type="ECO:0000256" key="7">
    <source>
        <dbReference type="ARBA" id="ARBA00022723"/>
    </source>
</evidence>
<keyword evidence="11" id="KW-0156">Chromatin regulator</keyword>
<evidence type="ECO:0000256" key="16">
    <source>
        <dbReference type="PROSITE-ProRule" id="PRU00042"/>
    </source>
</evidence>
<keyword evidence="12" id="KW-0805">Transcription regulation</keyword>
<evidence type="ECO:0000256" key="5">
    <source>
        <dbReference type="ARBA" id="ARBA00022679"/>
    </source>
</evidence>
<reference evidence="20" key="3">
    <citation type="submission" date="2025-09" db="UniProtKB">
        <authorList>
            <consortium name="Ensembl"/>
        </authorList>
    </citation>
    <scope>IDENTIFICATION</scope>
    <source>
        <strain evidence="20">Glennie</strain>
    </source>
</reference>
<keyword evidence="4" id="KW-0489">Methyltransferase</keyword>
<dbReference type="InterPro" id="IPR044417">
    <property type="entry name" value="PRDM7_9_PR-SET"/>
</dbReference>
<feature type="compositionally biased region" description="Low complexity" evidence="17">
    <location>
        <begin position="538"/>
        <end position="548"/>
    </location>
</feature>
<feature type="compositionally biased region" description="Basic residues" evidence="17">
    <location>
        <begin position="286"/>
        <end position="298"/>
    </location>
</feature>
<dbReference type="FunFam" id="3.30.160.60:FF:001498">
    <property type="entry name" value="Zinc finger protein 404"/>
    <property type="match status" value="1"/>
</dbReference>
<feature type="domain" description="C2H2-type" evidence="18">
    <location>
        <begin position="587"/>
        <end position="614"/>
    </location>
</feature>
<gene>
    <name evidence="20" type="primary">LOC114807912</name>
</gene>